<dbReference type="Proteomes" id="UP000030832">
    <property type="component" value="Unassembled WGS sequence"/>
</dbReference>
<dbReference type="GO" id="GO:0004852">
    <property type="term" value="F:uroporphyrinogen-III synthase activity"/>
    <property type="evidence" value="ECO:0007669"/>
    <property type="project" value="InterPro"/>
</dbReference>
<gene>
    <name evidence="11" type="ORF">LQ50_17510</name>
</gene>
<dbReference type="EC" id="2.1.1.107" evidence="2"/>
<dbReference type="Gene3D" id="3.40.1010.10">
    <property type="entry name" value="Cobalt-precorrin-4 Transmethylase, Domain 1"/>
    <property type="match status" value="1"/>
</dbReference>
<evidence type="ECO:0000256" key="6">
    <source>
        <dbReference type="ARBA" id="ARBA00022691"/>
    </source>
</evidence>
<dbReference type="InterPro" id="IPR036108">
    <property type="entry name" value="4pyrrol_syn_uPrphyn_synt_sf"/>
</dbReference>
<dbReference type="NCBIfam" id="TIGR01469">
    <property type="entry name" value="cobA_cysG_Cterm"/>
    <property type="match status" value="1"/>
</dbReference>
<dbReference type="NCBIfam" id="NF004790">
    <property type="entry name" value="PRK06136.1"/>
    <property type="match status" value="1"/>
</dbReference>
<dbReference type="GO" id="GO:0019354">
    <property type="term" value="P:siroheme biosynthetic process"/>
    <property type="evidence" value="ECO:0007669"/>
    <property type="project" value="InterPro"/>
</dbReference>
<evidence type="ECO:0000256" key="2">
    <source>
        <dbReference type="ARBA" id="ARBA00012162"/>
    </source>
</evidence>
<feature type="domain" description="Tetrapyrrole methylase" evidence="10">
    <location>
        <begin position="5"/>
        <end position="217"/>
    </location>
</feature>
<dbReference type="eggNOG" id="COG0007">
    <property type="taxonomic scope" value="Bacteria"/>
</dbReference>
<dbReference type="PROSITE" id="PS00839">
    <property type="entry name" value="SUMT_1"/>
    <property type="match status" value="1"/>
</dbReference>
<dbReference type="SUPFAM" id="SSF53790">
    <property type="entry name" value="Tetrapyrrole methylase"/>
    <property type="match status" value="1"/>
</dbReference>
<dbReference type="PANTHER" id="PTHR45790:SF3">
    <property type="entry name" value="S-ADENOSYL-L-METHIONINE-DEPENDENT UROPORPHYRINOGEN III METHYLTRANSFERASE, CHLOROPLASTIC"/>
    <property type="match status" value="1"/>
</dbReference>
<accession>A0A0B0IDY7</accession>
<dbReference type="FunFam" id="3.30.950.10:FF:000001">
    <property type="entry name" value="Siroheme synthase"/>
    <property type="match status" value="1"/>
</dbReference>
<dbReference type="GO" id="GO:0004851">
    <property type="term" value="F:uroporphyrin-III C-methyltransferase activity"/>
    <property type="evidence" value="ECO:0007669"/>
    <property type="project" value="UniProtKB-EC"/>
</dbReference>
<dbReference type="SUPFAM" id="SSF69618">
    <property type="entry name" value="HemD-like"/>
    <property type="match status" value="1"/>
</dbReference>
<keyword evidence="7" id="KW-0627">Porphyrin biosynthesis</keyword>
<comment type="similarity">
    <text evidence="1 9">Belongs to the precorrin methyltransferase family.</text>
</comment>
<name>A0A0B0IDY7_9BACI</name>
<dbReference type="EMBL" id="JRJU01000024">
    <property type="protein sequence ID" value="KHF39102.1"/>
    <property type="molecule type" value="Genomic_DNA"/>
</dbReference>
<organism evidence="11 12">
    <name type="scientific">Halalkalibacter okhensis</name>
    <dbReference type="NCBI Taxonomy" id="333138"/>
    <lineage>
        <taxon>Bacteria</taxon>
        <taxon>Bacillati</taxon>
        <taxon>Bacillota</taxon>
        <taxon>Bacilli</taxon>
        <taxon>Bacillales</taxon>
        <taxon>Bacillaceae</taxon>
        <taxon>Halalkalibacter</taxon>
    </lineage>
</organism>
<evidence type="ECO:0000256" key="9">
    <source>
        <dbReference type="RuleBase" id="RU003960"/>
    </source>
</evidence>
<sequence>MNSGMVYFVGAGPGDVDLITVKGKQALQQADVVIFDRLINPFLLTDVKDDAKLIYCGKQPCKHTLRQEDIQREILIHARKGKTVVRLKGGDPAVFGRVGEEAELLAEHQINYEVIPGITAGIAATMYAGVPITHRKHSNSFAIVTGHGSKKDGTPTVDWESISQGVEAIVFYMGIKHLKTISEQLMSHGKPKDTAVLVVQWGTYSKQRTVEGTLATITNKVQQANVTNPAIIVVGDVVRLRSKLAWFDNRPLSGKGILIPTSSNQNSEMVASLKKDGADVYEHELLGDQDHFNRKTVNELMKVEHDTELVFLSPKSVFAFLRGLVENGLDVRDIPLPFYSIDEAVKKTLQTIGIQSQIIDQSAISPVLIGDEVEIEMAKSTLSPLTKAIKVREKKLLHKDLAAFKRLLEERHVNTLLILSPADALIWLKFLDVAGISIESVYENVKIICKGIDTSEILKTSNIRIDLLIDNENVPQAIRRTEEAELALEG</sequence>
<protein>
    <recommendedName>
        <fullName evidence="3">Uroporphyrinogen-III C-methyltransferase</fullName>
        <ecNumber evidence="2">2.1.1.107</ecNumber>
    </recommendedName>
    <alternativeName>
        <fullName evidence="8">Uroporphyrinogen III methylase</fullName>
    </alternativeName>
</protein>
<evidence type="ECO:0000256" key="4">
    <source>
        <dbReference type="ARBA" id="ARBA00022603"/>
    </source>
</evidence>
<dbReference type="RefSeq" id="WP_034631380.1">
    <property type="nucleotide sequence ID" value="NZ_JRJU01000024.1"/>
</dbReference>
<dbReference type="OrthoDB" id="9815856at2"/>
<proteinExistence type="inferred from homology"/>
<dbReference type="STRING" id="333138.LQ50_17510"/>
<reference evidence="11 12" key="1">
    <citation type="submission" date="2014-09" db="EMBL/GenBank/DDBJ databases">
        <title>Genome sequencing and annotation of Bacillus Okhensis strain Kh10-101T.</title>
        <authorList>
            <person name="Prakash J.S."/>
        </authorList>
    </citation>
    <scope>NUCLEOTIDE SEQUENCE [LARGE SCALE GENOMIC DNA]</scope>
    <source>
        <strain evidence="12">Kh10-101T</strain>
    </source>
</reference>
<evidence type="ECO:0000259" key="10">
    <source>
        <dbReference type="Pfam" id="PF00590"/>
    </source>
</evidence>
<evidence type="ECO:0000256" key="3">
    <source>
        <dbReference type="ARBA" id="ARBA00018323"/>
    </source>
</evidence>
<dbReference type="CDD" id="cd11642">
    <property type="entry name" value="SUMT"/>
    <property type="match status" value="1"/>
</dbReference>
<comment type="caution">
    <text evidence="11">The sequence shown here is derived from an EMBL/GenBank/DDBJ whole genome shotgun (WGS) entry which is preliminary data.</text>
</comment>
<dbReference type="GO" id="GO:0032259">
    <property type="term" value="P:methylation"/>
    <property type="evidence" value="ECO:0007669"/>
    <property type="project" value="UniProtKB-KW"/>
</dbReference>
<dbReference type="Gene3D" id="3.30.950.10">
    <property type="entry name" value="Methyltransferase, Cobalt-precorrin-4 Transmethylase, Domain 2"/>
    <property type="match status" value="1"/>
</dbReference>
<dbReference type="PROSITE" id="PS00840">
    <property type="entry name" value="SUMT_2"/>
    <property type="match status" value="1"/>
</dbReference>
<evidence type="ECO:0000256" key="8">
    <source>
        <dbReference type="ARBA" id="ARBA00079776"/>
    </source>
</evidence>
<dbReference type="InterPro" id="IPR006366">
    <property type="entry name" value="CobA/CysG_C"/>
</dbReference>
<dbReference type="Gene3D" id="3.40.50.10090">
    <property type="match status" value="1"/>
</dbReference>
<keyword evidence="12" id="KW-1185">Reference proteome</keyword>
<evidence type="ECO:0000313" key="11">
    <source>
        <dbReference type="EMBL" id="KHF39102.1"/>
    </source>
</evidence>
<evidence type="ECO:0000256" key="5">
    <source>
        <dbReference type="ARBA" id="ARBA00022679"/>
    </source>
</evidence>
<keyword evidence="5 9" id="KW-0808">Transferase</keyword>
<dbReference type="InterPro" id="IPR050161">
    <property type="entry name" value="Siro_Cobalamin_biosynth"/>
</dbReference>
<dbReference type="InterPro" id="IPR014777">
    <property type="entry name" value="4pyrrole_Mease_sub1"/>
</dbReference>
<keyword evidence="4 9" id="KW-0489">Methyltransferase</keyword>
<dbReference type="InterPro" id="IPR035996">
    <property type="entry name" value="4pyrrol_Methylase_sf"/>
</dbReference>
<evidence type="ECO:0000256" key="1">
    <source>
        <dbReference type="ARBA" id="ARBA00005879"/>
    </source>
</evidence>
<dbReference type="AlphaFoldDB" id="A0A0B0IDY7"/>
<evidence type="ECO:0000256" key="7">
    <source>
        <dbReference type="ARBA" id="ARBA00023244"/>
    </source>
</evidence>
<dbReference type="InterPro" id="IPR003043">
    <property type="entry name" value="Uropor_MeTrfase_CS"/>
</dbReference>
<dbReference type="FunFam" id="3.40.1010.10:FF:000001">
    <property type="entry name" value="Siroheme synthase"/>
    <property type="match status" value="1"/>
</dbReference>
<dbReference type="PANTHER" id="PTHR45790">
    <property type="entry name" value="SIROHEME SYNTHASE-RELATED"/>
    <property type="match status" value="1"/>
</dbReference>
<evidence type="ECO:0000313" key="12">
    <source>
        <dbReference type="Proteomes" id="UP000030832"/>
    </source>
</evidence>
<dbReference type="InterPro" id="IPR000878">
    <property type="entry name" value="4pyrrol_Mease"/>
</dbReference>
<dbReference type="InterPro" id="IPR014776">
    <property type="entry name" value="4pyrrole_Mease_sub2"/>
</dbReference>
<keyword evidence="6" id="KW-0949">S-adenosyl-L-methionine</keyword>
<dbReference type="Pfam" id="PF00590">
    <property type="entry name" value="TP_methylase"/>
    <property type="match status" value="1"/>
</dbReference>